<evidence type="ECO:0000313" key="1">
    <source>
        <dbReference type="EMBL" id="QRC95015.1"/>
    </source>
</evidence>
<dbReference type="EMBL" id="CP069027">
    <property type="protein sequence ID" value="QRC95015.1"/>
    <property type="molecule type" value="Genomic_DNA"/>
</dbReference>
<name>A0A7U2F1J4_PHANO</name>
<dbReference type="Proteomes" id="UP000663193">
    <property type="component" value="Chromosome 5"/>
</dbReference>
<gene>
    <name evidence="1" type="ORF">JI435_406730</name>
</gene>
<organism evidence="1 2">
    <name type="scientific">Phaeosphaeria nodorum (strain SN15 / ATCC MYA-4574 / FGSC 10173)</name>
    <name type="common">Glume blotch fungus</name>
    <name type="synonym">Parastagonospora nodorum</name>
    <dbReference type="NCBI Taxonomy" id="321614"/>
    <lineage>
        <taxon>Eukaryota</taxon>
        <taxon>Fungi</taxon>
        <taxon>Dikarya</taxon>
        <taxon>Ascomycota</taxon>
        <taxon>Pezizomycotina</taxon>
        <taxon>Dothideomycetes</taxon>
        <taxon>Pleosporomycetidae</taxon>
        <taxon>Pleosporales</taxon>
        <taxon>Pleosporineae</taxon>
        <taxon>Phaeosphaeriaceae</taxon>
        <taxon>Parastagonospora</taxon>
    </lineage>
</organism>
<sequence>MGIKHLYQLIQEHSPDAIKTGEIKNQFGRKVAIVSYDHWYTLNTG</sequence>
<proteinExistence type="predicted"/>
<evidence type="ECO:0000313" key="2">
    <source>
        <dbReference type="Proteomes" id="UP000663193"/>
    </source>
</evidence>
<dbReference type="OrthoDB" id="1937206at2759"/>
<dbReference type="AlphaFoldDB" id="A0A7U2F1J4"/>
<dbReference type="VEuPathDB" id="FungiDB:JI435_406730"/>
<protein>
    <submittedName>
        <fullName evidence="1">Uncharacterized protein</fullName>
    </submittedName>
</protein>
<keyword evidence="2" id="KW-1185">Reference proteome</keyword>
<reference evidence="2" key="1">
    <citation type="journal article" date="2021" name="BMC Genomics">
        <title>Chromosome-level genome assembly and manually-curated proteome of model necrotroph Parastagonospora nodorum Sn15 reveals a genome-wide trove of candidate effector homologs, and redundancy of virulence-related functions within an accessory chromosome.</title>
        <authorList>
            <person name="Bertazzoni S."/>
            <person name="Jones D.A.B."/>
            <person name="Phan H.T."/>
            <person name="Tan K.-C."/>
            <person name="Hane J.K."/>
        </authorList>
    </citation>
    <scope>NUCLEOTIDE SEQUENCE [LARGE SCALE GENOMIC DNA]</scope>
    <source>
        <strain evidence="2">SN15 / ATCC MYA-4574 / FGSC 10173)</strain>
    </source>
</reference>
<accession>A0A7U2F1J4</accession>